<accession>A0ABP9WKC0</accession>
<dbReference type="Pfam" id="PF01844">
    <property type="entry name" value="HNH"/>
    <property type="match status" value="1"/>
</dbReference>
<dbReference type="CDD" id="cd00085">
    <property type="entry name" value="HNHc"/>
    <property type="match status" value="1"/>
</dbReference>
<reference evidence="4 5" key="1">
    <citation type="submission" date="2024-02" db="EMBL/GenBank/DDBJ databases">
        <title>Lysinimicrobium sediminis NBRC 112286.</title>
        <authorList>
            <person name="Ichikawa N."/>
            <person name="Katano-Makiyama Y."/>
            <person name="Hidaka K."/>
        </authorList>
    </citation>
    <scope>NUCLEOTIDE SEQUENCE [LARGE SCALE GENOMIC DNA]</scope>
    <source>
        <strain evidence="4 5">NBRC 112286</strain>
    </source>
</reference>
<feature type="region of interest" description="Disordered" evidence="2">
    <location>
        <begin position="65"/>
        <end position="84"/>
    </location>
</feature>
<evidence type="ECO:0000313" key="5">
    <source>
        <dbReference type="Proteomes" id="UP001426770"/>
    </source>
</evidence>
<keyword evidence="5" id="KW-1185">Reference proteome</keyword>
<protein>
    <recommendedName>
        <fullName evidence="3">HNH nuclease domain-containing protein</fullName>
    </recommendedName>
</protein>
<name>A0ABP9WKC0_9MICO</name>
<dbReference type="InterPro" id="IPR003615">
    <property type="entry name" value="HNH_nuc"/>
</dbReference>
<dbReference type="Pfam" id="PF02720">
    <property type="entry name" value="DUF222"/>
    <property type="match status" value="1"/>
</dbReference>
<dbReference type="InterPro" id="IPR002711">
    <property type="entry name" value="HNH"/>
</dbReference>
<sequence length="470" mass="51359">MEFSTDRLMVAVEALSAFAGRDLSALPSDQVVEVQRAAVLVRNLAEVPLAMADTVLAHRPMEYARKNGHQSNPDMSGTVTGRSGRRVRETIEAGELFGGGGAGGEGRDASAQGSTSAPPPYPLILEAFAAGRLTAEQAALLRRTLEKLAGSAAGLREGTEARLLEKALRMSMRDLRRACDRLVSLAQSTDAHERERAQYEQRAVTVQTDHEGMVVVTARLDPASSAAVTAYLDAHVRAAYQRRQDQDPAMRDTRPRIQIMADAFVMLFTHGLDCDRFTGGVKTQVIVRIDESALRERVADSVGSMGDCDQLDAPLSAASLRHMAVDAELLPLVLNSQSEVLDMGRAQRLFDKRHRIALVERDGGCAFCHAPPAWCVVHHIRWWSRHLGHTSLDNAIMLCVRCHHRIHDDGWGIDIIDGVVWFIPPSHIDESQTPRLGGRAALDITREYVHPGTHRGVGRVTHGPPLYAGG</sequence>
<proteinExistence type="inferred from homology"/>
<comment type="similarity">
    <text evidence="1">Belongs to the Rv1128c/1148c/1588c/1702c/1945/3466 family.</text>
</comment>
<dbReference type="Gene3D" id="1.10.30.50">
    <property type="match status" value="1"/>
</dbReference>
<feature type="domain" description="HNH nuclease" evidence="3">
    <location>
        <begin position="353"/>
        <end position="404"/>
    </location>
</feature>
<gene>
    <name evidence="4" type="ORF">Lsed01_02002</name>
</gene>
<dbReference type="RefSeq" id="WP_286214154.1">
    <property type="nucleotide sequence ID" value="NZ_AP027736.1"/>
</dbReference>
<feature type="region of interest" description="Disordered" evidence="2">
    <location>
        <begin position="95"/>
        <end position="117"/>
    </location>
</feature>
<evidence type="ECO:0000256" key="1">
    <source>
        <dbReference type="ARBA" id="ARBA00023450"/>
    </source>
</evidence>
<organism evidence="4 5">
    <name type="scientific">Demequina sediminis</name>
    <dbReference type="NCBI Taxonomy" id="1930058"/>
    <lineage>
        <taxon>Bacteria</taxon>
        <taxon>Bacillati</taxon>
        <taxon>Actinomycetota</taxon>
        <taxon>Actinomycetes</taxon>
        <taxon>Micrococcales</taxon>
        <taxon>Demequinaceae</taxon>
        <taxon>Demequina</taxon>
    </lineage>
</organism>
<dbReference type="Proteomes" id="UP001426770">
    <property type="component" value="Unassembled WGS sequence"/>
</dbReference>
<dbReference type="EMBL" id="BAABRR010000010">
    <property type="protein sequence ID" value="GAA5519551.1"/>
    <property type="molecule type" value="Genomic_DNA"/>
</dbReference>
<dbReference type="InterPro" id="IPR003870">
    <property type="entry name" value="DUF222"/>
</dbReference>
<evidence type="ECO:0000259" key="3">
    <source>
        <dbReference type="SMART" id="SM00507"/>
    </source>
</evidence>
<evidence type="ECO:0000313" key="4">
    <source>
        <dbReference type="EMBL" id="GAA5519551.1"/>
    </source>
</evidence>
<comment type="caution">
    <text evidence="4">The sequence shown here is derived from an EMBL/GenBank/DDBJ whole genome shotgun (WGS) entry which is preliminary data.</text>
</comment>
<evidence type="ECO:0000256" key="2">
    <source>
        <dbReference type="SAM" id="MobiDB-lite"/>
    </source>
</evidence>
<dbReference type="SMART" id="SM00507">
    <property type="entry name" value="HNHc"/>
    <property type="match status" value="1"/>
</dbReference>